<dbReference type="InterPro" id="IPR031329">
    <property type="entry name" value="NEUT/ALK_ceramidase_N"/>
</dbReference>
<dbReference type="EMBL" id="UINC01067484">
    <property type="protein sequence ID" value="SVB99183.1"/>
    <property type="molecule type" value="Genomic_DNA"/>
</dbReference>
<protein>
    <recommendedName>
        <fullName evidence="1">Neutral/alkaline non-lysosomal ceramidase N-terminal domain-containing protein</fullName>
    </recommendedName>
</protein>
<feature type="domain" description="Neutral/alkaline non-lysosomal ceramidase N-terminal" evidence="1">
    <location>
        <begin position="23"/>
        <end position="272"/>
    </location>
</feature>
<sequence>MAVAWGCGSQALTAADVGLRAGTAIVDVTPQEWPLTLRGSFFPKPAKIAHDPLHVRALAFENGTGRAVIVIVDLIGISREVLDAAKKRAAEATGWRTDQMLIAATHTHSAPSSRAEGSAPQVAFGKRLADGMVEAIEKAVASLQPAQVGFGSDQVPDEVFNRRWYLQEGTMPLNPFGELDKVKMNPNRKHIVKPAGPTDPEVCIVDVRTRRKKPLGLLSNYALHYVGHINIGERQVSADYFGEFARIMPWRIRAMSSKDFVAMLSNGPCGDINNIDFHGKRAPRQPFEQIRIVAAKVADASWRASKGIEKYHADAPVAMLQREVPLEWRRPSEALIRRSKEIIAMSPEEQGKLPYLATNYARRVLSQVERSGKADCLVQAIRIGDQAIVSFPFETFVETGLEIKKKSPFKHTFLIELANGSYGYLPTPKHHELGGYETWLGTS</sequence>
<accession>A0A382IJZ8</accession>
<reference evidence="2" key="1">
    <citation type="submission" date="2018-05" db="EMBL/GenBank/DDBJ databases">
        <authorList>
            <person name="Lanie J.A."/>
            <person name="Ng W.-L."/>
            <person name="Kazmierczak K.M."/>
            <person name="Andrzejewski T.M."/>
            <person name="Davidsen T.M."/>
            <person name="Wayne K.J."/>
            <person name="Tettelin H."/>
            <person name="Glass J.I."/>
            <person name="Rusch D."/>
            <person name="Podicherti R."/>
            <person name="Tsui H.-C.T."/>
            <person name="Winkler M.E."/>
        </authorList>
    </citation>
    <scope>NUCLEOTIDE SEQUENCE</scope>
</reference>
<dbReference type="AlphaFoldDB" id="A0A382IJZ8"/>
<dbReference type="Pfam" id="PF04734">
    <property type="entry name" value="Ceramidase_alk"/>
    <property type="match status" value="1"/>
</dbReference>
<organism evidence="2">
    <name type="scientific">marine metagenome</name>
    <dbReference type="NCBI Taxonomy" id="408172"/>
    <lineage>
        <taxon>unclassified sequences</taxon>
        <taxon>metagenomes</taxon>
        <taxon>ecological metagenomes</taxon>
    </lineage>
</organism>
<evidence type="ECO:0000259" key="1">
    <source>
        <dbReference type="Pfam" id="PF04734"/>
    </source>
</evidence>
<proteinExistence type="predicted"/>
<name>A0A382IJZ8_9ZZZZ</name>
<gene>
    <name evidence="2" type="ORF">METZ01_LOCUS252037</name>
</gene>
<evidence type="ECO:0000313" key="2">
    <source>
        <dbReference type="EMBL" id="SVB99183.1"/>
    </source>
</evidence>
<feature type="non-terminal residue" evidence="2">
    <location>
        <position position="443"/>
    </location>
</feature>